<evidence type="ECO:0000259" key="3">
    <source>
        <dbReference type="PROSITE" id="PS51272"/>
    </source>
</evidence>
<dbReference type="RefSeq" id="WP_046496627.1">
    <property type="nucleotide sequence ID" value="NZ_CGIH01000025.1"/>
</dbReference>
<name>A0A0E4C8E1_9FIRM</name>
<proteinExistence type="predicted"/>
<accession>A0A0E4C8E1</accession>
<dbReference type="OrthoDB" id="2473368at2"/>
<dbReference type="InterPro" id="IPR001119">
    <property type="entry name" value="SLH_dom"/>
</dbReference>
<organism evidence="4 5">
    <name type="scientific">Syntrophomonas zehnderi OL-4</name>
    <dbReference type="NCBI Taxonomy" id="690567"/>
    <lineage>
        <taxon>Bacteria</taxon>
        <taxon>Bacillati</taxon>
        <taxon>Bacillota</taxon>
        <taxon>Clostridia</taxon>
        <taxon>Eubacteriales</taxon>
        <taxon>Syntrophomonadaceae</taxon>
        <taxon>Syntrophomonas</taxon>
    </lineage>
</organism>
<feature type="chain" id="PRO_5002419232" evidence="2">
    <location>
        <begin position="26"/>
        <end position="730"/>
    </location>
</feature>
<evidence type="ECO:0000313" key="4">
    <source>
        <dbReference type="EMBL" id="CFX44387.1"/>
    </source>
</evidence>
<protein>
    <submittedName>
        <fullName evidence="4">S-layer homology domain</fullName>
    </submittedName>
</protein>
<gene>
    <name evidence="4" type="ORF">1226</name>
</gene>
<feature type="domain" description="SLH" evidence="3">
    <location>
        <begin position="674"/>
        <end position="730"/>
    </location>
</feature>
<dbReference type="PROSITE" id="PS51272">
    <property type="entry name" value="SLH"/>
    <property type="match status" value="1"/>
</dbReference>
<dbReference type="InterPro" id="IPR032599">
    <property type="entry name" value="YcdB/YcdC_rep_domain"/>
</dbReference>
<dbReference type="Proteomes" id="UP000045545">
    <property type="component" value="Unassembled WGS sequence"/>
</dbReference>
<reference evidence="4 5" key="1">
    <citation type="submission" date="2015-03" db="EMBL/GenBank/DDBJ databases">
        <authorList>
            <person name="Murphy D."/>
        </authorList>
    </citation>
    <scope>NUCLEOTIDE SEQUENCE [LARGE SCALE GENOMIC DNA]</scope>
    <source>
        <strain evidence="4 5">OL-4</strain>
    </source>
</reference>
<keyword evidence="5" id="KW-1185">Reference proteome</keyword>
<dbReference type="Pfam" id="PF00395">
    <property type="entry name" value="SLH"/>
    <property type="match status" value="1"/>
</dbReference>
<feature type="signal peptide" evidence="2">
    <location>
        <begin position="1"/>
        <end position="25"/>
    </location>
</feature>
<dbReference type="AlphaFoldDB" id="A0A0E4C8E1"/>
<dbReference type="EMBL" id="CGIH01000025">
    <property type="protein sequence ID" value="CFX44387.1"/>
    <property type="molecule type" value="Genomic_DNA"/>
</dbReference>
<sequence>MKNKLLTGLLIMLFVAAQMPKSAVAAPSTLAPESQVGSVSAVRDEATRLPLEQAIQNVKKNLTIPSGLTEFSSSFDSYGDRQRWVLLWTAPDGGEGDFRVEVDATTGEIISLNRWTRPADPSFSKTPALSVQKAQQIGQETLNRLLPAKSPSLKLVSDSNPLALGTYQAPTYSMRWNRIYKGINVAMDNAYMEIDMQTGEIVNYNLNWTYTDLTDPQNVINQDQAEKSFVSQEILKLQYAQPITRGQESSPQLVYGIRHPSNGMLDAFTGQPLNQGGYNYSLENLMKDGGMGSSIAPQAGAAPVLSPDEQKEVDRSARFISQTEAIDIVKKWLPAINDMQLNSASLEKDWRNPNNRYWQFGWGKDSPEPGQSAYVWAQLDAVSGELTGFNLNLPPQKPVSSSDLIDQKTAQSLAESFIKKIAPQRWSEIKLDNLDSLLRPMDLNPPTWSFNYVRLVNGILVPNNGIEISIDAGSKQVTTYRLKWSKENFPSAQGVLDSQRANDLFFQSAPLTLSYAKIPNSKGLKEIMRLVYLPKYKDGFYMLDAKSGAALNTEGKPVTKNPQALVFNDIKGHFGEQEIALLGQAGLLGEYGASFHPNENIKLADLLKAMLTVKEGIYSTMWISDEEVLKRCQVLNWIEKDTPADSNVSREQLAQLMVRFLNIDYLTQVQDIYRVSYLDANKMSPQLQAYVALCWGLGIIKADGKTFNPQHTITRGEAAVALVKTLSIKN</sequence>
<keyword evidence="1" id="KW-0677">Repeat</keyword>
<evidence type="ECO:0000256" key="1">
    <source>
        <dbReference type="ARBA" id="ARBA00022737"/>
    </source>
</evidence>
<keyword evidence="2" id="KW-0732">Signal</keyword>
<dbReference type="Pfam" id="PF16244">
    <property type="entry name" value="DUF4901"/>
    <property type="match status" value="2"/>
</dbReference>
<dbReference type="STRING" id="690567.1226"/>
<evidence type="ECO:0000313" key="5">
    <source>
        <dbReference type="Proteomes" id="UP000045545"/>
    </source>
</evidence>
<evidence type="ECO:0000256" key="2">
    <source>
        <dbReference type="SAM" id="SignalP"/>
    </source>
</evidence>